<gene>
    <name evidence="2" type="ORF">JKP88DRAFT_222358</name>
</gene>
<keyword evidence="1" id="KW-0812">Transmembrane</keyword>
<comment type="caution">
    <text evidence="2">The sequence shown here is derived from an EMBL/GenBank/DDBJ whole genome shotgun (WGS) entry which is preliminary data.</text>
</comment>
<keyword evidence="1" id="KW-1133">Transmembrane helix</keyword>
<reference evidence="2" key="1">
    <citation type="submission" date="2021-02" db="EMBL/GenBank/DDBJ databases">
        <title>First Annotated Genome of the Yellow-green Alga Tribonema minus.</title>
        <authorList>
            <person name="Mahan K.M."/>
        </authorList>
    </citation>
    <scope>NUCLEOTIDE SEQUENCE</scope>
    <source>
        <strain evidence="2">UTEX B ZZ1240</strain>
    </source>
</reference>
<keyword evidence="1" id="KW-0472">Membrane</keyword>
<evidence type="ECO:0000256" key="1">
    <source>
        <dbReference type="SAM" id="Phobius"/>
    </source>
</evidence>
<name>A0A836CF20_9STRA</name>
<accession>A0A836CF20</accession>
<keyword evidence="3" id="KW-1185">Reference proteome</keyword>
<dbReference type="AlphaFoldDB" id="A0A836CF20"/>
<feature type="transmembrane region" description="Helical" evidence="1">
    <location>
        <begin position="95"/>
        <end position="113"/>
    </location>
</feature>
<dbReference type="Proteomes" id="UP000664859">
    <property type="component" value="Unassembled WGS sequence"/>
</dbReference>
<organism evidence="2 3">
    <name type="scientific">Tribonema minus</name>
    <dbReference type="NCBI Taxonomy" id="303371"/>
    <lineage>
        <taxon>Eukaryota</taxon>
        <taxon>Sar</taxon>
        <taxon>Stramenopiles</taxon>
        <taxon>Ochrophyta</taxon>
        <taxon>PX clade</taxon>
        <taxon>Xanthophyceae</taxon>
        <taxon>Tribonematales</taxon>
        <taxon>Tribonemataceae</taxon>
        <taxon>Tribonema</taxon>
    </lineage>
</organism>
<protein>
    <submittedName>
        <fullName evidence="2">Uncharacterized protein</fullName>
    </submittedName>
</protein>
<sequence length="121" mass="13297">MHSTHSPSLLARLQVAVRVCSLVCIYRYAIATCAHATQYMAKLASVLPCHAFYVLDTSPSFLTRPTYCVRLRPTCISLPPFSVVYCPMHTYHGLAAIYIGSLVSAFTLSAVAWKDSGWPLA</sequence>
<proteinExistence type="predicted"/>
<evidence type="ECO:0000313" key="2">
    <source>
        <dbReference type="EMBL" id="KAG5181481.1"/>
    </source>
</evidence>
<evidence type="ECO:0000313" key="3">
    <source>
        <dbReference type="Proteomes" id="UP000664859"/>
    </source>
</evidence>
<dbReference type="EMBL" id="JAFCMP010000323">
    <property type="protein sequence ID" value="KAG5181481.1"/>
    <property type="molecule type" value="Genomic_DNA"/>
</dbReference>